<keyword evidence="8" id="KW-1185">Reference proteome</keyword>
<dbReference type="InterPro" id="IPR044068">
    <property type="entry name" value="CB"/>
</dbReference>
<dbReference type="PROSITE" id="PS51900">
    <property type="entry name" value="CB"/>
    <property type="match status" value="1"/>
</dbReference>
<evidence type="ECO:0000259" key="6">
    <source>
        <dbReference type="PROSITE" id="PS51900"/>
    </source>
</evidence>
<evidence type="ECO:0000256" key="4">
    <source>
        <dbReference type="PROSITE-ProRule" id="PRU01248"/>
    </source>
</evidence>
<comment type="similarity">
    <text evidence="1">Belongs to the 'phage' integrase family.</text>
</comment>
<evidence type="ECO:0000256" key="2">
    <source>
        <dbReference type="ARBA" id="ARBA00023125"/>
    </source>
</evidence>
<accession>A0A6V6Y412</accession>
<dbReference type="GO" id="GO:0006310">
    <property type="term" value="P:DNA recombination"/>
    <property type="evidence" value="ECO:0007669"/>
    <property type="project" value="UniProtKB-KW"/>
</dbReference>
<dbReference type="InterPro" id="IPR025269">
    <property type="entry name" value="SAM-like_dom"/>
</dbReference>
<dbReference type="CDD" id="cd01189">
    <property type="entry name" value="INT_ICEBs1_C_like"/>
    <property type="match status" value="1"/>
</dbReference>
<dbReference type="Gene3D" id="1.10.150.130">
    <property type="match status" value="1"/>
</dbReference>
<dbReference type="PANTHER" id="PTHR30349">
    <property type="entry name" value="PHAGE INTEGRASE-RELATED"/>
    <property type="match status" value="1"/>
</dbReference>
<feature type="domain" description="Core-binding (CB)" evidence="6">
    <location>
        <begin position="66"/>
        <end position="153"/>
    </location>
</feature>
<sequence length="379" mass="44062">MSWRKIGKNKYKMEVERQVDGERKRKSVTYNTNLKGRDLNRFMQARENEIYDRLGEPEETVDYSEITYRQFVDVFLSHIDVEARTVHFYKDFLMGRTMERFGDKKIKDIKKVHIVDYMKHLKKVISKKTGEPLSPKTIKHYRDCLRALFNYAEDLKIISETPVHNIKINPVPNQVQGRYYEPDQLDKVMEALQDKGDFKYYVFFVLQLYTGCRPSEIYGLMWDKIDFDRSMITIDQALVLSRESVGYVLKPTKTCDTRTKPLPGSLLQLLERLKSESLGVTNYVFTNSKGNHLVQDAFRKYLKKFCSKHDLPYIPPYGIRHTTGTILAAKGIPVANVAKQLGHASTQTTSKYIHATRSVDEEAENILAEIAKPKLKLVK</sequence>
<dbReference type="InterPro" id="IPR011010">
    <property type="entry name" value="DNA_brk_join_enz"/>
</dbReference>
<evidence type="ECO:0000256" key="3">
    <source>
        <dbReference type="ARBA" id="ARBA00023172"/>
    </source>
</evidence>
<dbReference type="InterPro" id="IPR010998">
    <property type="entry name" value="Integrase_recombinase_N"/>
</dbReference>
<proteinExistence type="inferred from homology"/>
<dbReference type="EMBL" id="CAIJCS010000019">
    <property type="protein sequence ID" value="CAC9931763.1"/>
    <property type="molecule type" value="Genomic_DNA"/>
</dbReference>
<name>A0A6V6Y412_9FIRM</name>
<dbReference type="GO" id="GO:0015074">
    <property type="term" value="P:DNA integration"/>
    <property type="evidence" value="ECO:0007669"/>
    <property type="project" value="InterPro"/>
</dbReference>
<dbReference type="SUPFAM" id="SSF56349">
    <property type="entry name" value="DNA breaking-rejoining enzymes"/>
    <property type="match status" value="1"/>
</dbReference>
<protein>
    <submittedName>
        <fullName evidence="7">Tyrosine recombinase XerC</fullName>
    </submittedName>
</protein>
<dbReference type="RefSeq" id="WP_180500035.1">
    <property type="nucleotide sequence ID" value="NZ_CAIJCS010000019.1"/>
</dbReference>
<dbReference type="AlphaFoldDB" id="A0A6V6Y412"/>
<dbReference type="PANTHER" id="PTHR30349:SF64">
    <property type="entry name" value="PROPHAGE INTEGRASE INTD-RELATED"/>
    <property type="match status" value="1"/>
</dbReference>
<keyword evidence="2 4" id="KW-0238">DNA-binding</keyword>
<dbReference type="Proteomes" id="UP000586454">
    <property type="component" value="Unassembled WGS sequence"/>
</dbReference>
<dbReference type="InterPro" id="IPR002104">
    <property type="entry name" value="Integrase_catalytic"/>
</dbReference>
<dbReference type="Pfam" id="PF00589">
    <property type="entry name" value="Phage_integrase"/>
    <property type="match status" value="1"/>
</dbReference>
<gene>
    <name evidence="7" type="primary">xerC</name>
    <name evidence="7" type="ORF">PEPNEM18_01078</name>
</gene>
<organism evidence="7 8">
    <name type="scientific">Aedoeadaptatus nemausensis</name>
    <dbReference type="NCBI Taxonomy" id="2582829"/>
    <lineage>
        <taxon>Bacteria</taxon>
        <taxon>Bacillati</taxon>
        <taxon>Bacillota</taxon>
        <taxon>Tissierellia</taxon>
        <taxon>Tissierellales</taxon>
        <taxon>Peptoniphilaceae</taxon>
        <taxon>Aedoeadaptatus</taxon>
    </lineage>
</organism>
<dbReference type="InterPro" id="IPR013762">
    <property type="entry name" value="Integrase-like_cat_sf"/>
</dbReference>
<keyword evidence="3" id="KW-0233">DNA recombination</keyword>
<dbReference type="GO" id="GO:0003677">
    <property type="term" value="F:DNA binding"/>
    <property type="evidence" value="ECO:0007669"/>
    <property type="project" value="UniProtKB-UniRule"/>
</dbReference>
<dbReference type="Gene3D" id="1.10.443.10">
    <property type="entry name" value="Intergrase catalytic core"/>
    <property type="match status" value="1"/>
</dbReference>
<comment type="caution">
    <text evidence="7">The sequence shown here is derived from an EMBL/GenBank/DDBJ whole genome shotgun (WGS) entry which is preliminary data.</text>
</comment>
<dbReference type="Pfam" id="PF13102">
    <property type="entry name" value="Phage_int_SAM_5"/>
    <property type="match status" value="1"/>
</dbReference>
<reference evidence="7 8" key="1">
    <citation type="submission" date="2020-06" db="EMBL/GenBank/DDBJ databases">
        <authorList>
            <person name="Criscuolo A."/>
        </authorList>
    </citation>
    <scope>NUCLEOTIDE SEQUENCE [LARGE SCALE GENOMIC DNA]</scope>
    <source>
        <strain evidence="7">1804121828</strain>
    </source>
</reference>
<evidence type="ECO:0000256" key="1">
    <source>
        <dbReference type="ARBA" id="ARBA00008857"/>
    </source>
</evidence>
<evidence type="ECO:0000259" key="5">
    <source>
        <dbReference type="PROSITE" id="PS51898"/>
    </source>
</evidence>
<dbReference type="InterPro" id="IPR050090">
    <property type="entry name" value="Tyrosine_recombinase_XerCD"/>
</dbReference>
<evidence type="ECO:0000313" key="7">
    <source>
        <dbReference type="EMBL" id="CAC9931763.1"/>
    </source>
</evidence>
<dbReference type="PROSITE" id="PS51898">
    <property type="entry name" value="TYR_RECOMBINASE"/>
    <property type="match status" value="1"/>
</dbReference>
<feature type="domain" description="Tyr recombinase" evidence="5">
    <location>
        <begin position="175"/>
        <end position="365"/>
    </location>
</feature>
<evidence type="ECO:0000313" key="8">
    <source>
        <dbReference type="Proteomes" id="UP000586454"/>
    </source>
</evidence>